<feature type="compositionally biased region" description="Polar residues" evidence="4">
    <location>
        <begin position="270"/>
        <end position="282"/>
    </location>
</feature>
<dbReference type="PROSITE" id="PS50088">
    <property type="entry name" value="ANK_REPEAT"/>
    <property type="match status" value="4"/>
</dbReference>
<dbReference type="InterPro" id="IPR036770">
    <property type="entry name" value="Ankyrin_rpt-contain_sf"/>
</dbReference>
<comment type="caution">
    <text evidence="7">The sequence shown here is derived from an EMBL/GenBank/DDBJ whole genome shotgun (WGS) entry which is preliminary data.</text>
</comment>
<evidence type="ECO:0000256" key="5">
    <source>
        <dbReference type="SAM" id="Phobius"/>
    </source>
</evidence>
<protein>
    <recommendedName>
        <fullName evidence="6">EF-hand domain-containing protein</fullName>
    </recommendedName>
</protein>
<dbReference type="InterPro" id="IPR002048">
    <property type="entry name" value="EF_hand_dom"/>
</dbReference>
<feature type="compositionally biased region" description="Polar residues" evidence="4">
    <location>
        <begin position="841"/>
        <end position="869"/>
    </location>
</feature>
<feature type="domain" description="EF-hand" evidence="6">
    <location>
        <begin position="578"/>
        <end position="604"/>
    </location>
</feature>
<gene>
    <name evidence="7" type="ORF">PHMEG_00030309</name>
</gene>
<dbReference type="PANTHER" id="PTHR46680:SF3">
    <property type="entry name" value="NF-KAPPA-B INHIBITOR CACTUS"/>
    <property type="match status" value="1"/>
</dbReference>
<keyword evidence="5" id="KW-1133">Transmembrane helix</keyword>
<dbReference type="InterPro" id="IPR002110">
    <property type="entry name" value="Ankyrin_rpt"/>
</dbReference>
<feature type="compositionally biased region" description="Low complexity" evidence="4">
    <location>
        <begin position="817"/>
        <end position="833"/>
    </location>
</feature>
<dbReference type="GO" id="GO:0005509">
    <property type="term" value="F:calcium ion binding"/>
    <property type="evidence" value="ECO:0007669"/>
    <property type="project" value="InterPro"/>
</dbReference>
<dbReference type="Pfam" id="PF12796">
    <property type="entry name" value="Ank_2"/>
    <property type="match status" value="2"/>
</dbReference>
<dbReference type="PANTHER" id="PTHR46680">
    <property type="entry name" value="NF-KAPPA-B INHIBITOR ALPHA"/>
    <property type="match status" value="1"/>
</dbReference>
<dbReference type="AlphaFoldDB" id="A0A225V0L7"/>
<dbReference type="EMBL" id="NBNE01009034">
    <property type="protein sequence ID" value="OWY98822.1"/>
    <property type="molecule type" value="Genomic_DNA"/>
</dbReference>
<evidence type="ECO:0000256" key="2">
    <source>
        <dbReference type="ARBA" id="ARBA00023043"/>
    </source>
</evidence>
<keyword evidence="5" id="KW-0812">Transmembrane</keyword>
<feature type="non-terminal residue" evidence="7">
    <location>
        <position position="869"/>
    </location>
</feature>
<dbReference type="STRING" id="4795.A0A225V0L7"/>
<dbReference type="SMART" id="SM00248">
    <property type="entry name" value="ANK"/>
    <property type="match status" value="5"/>
</dbReference>
<dbReference type="Gene3D" id="1.25.40.20">
    <property type="entry name" value="Ankyrin repeat-containing domain"/>
    <property type="match status" value="1"/>
</dbReference>
<dbReference type="SUPFAM" id="SSF48403">
    <property type="entry name" value="Ankyrin repeat"/>
    <property type="match status" value="1"/>
</dbReference>
<evidence type="ECO:0000256" key="4">
    <source>
        <dbReference type="SAM" id="MobiDB-lite"/>
    </source>
</evidence>
<keyword evidence="1" id="KW-0677">Repeat</keyword>
<feature type="repeat" description="ANK" evidence="3">
    <location>
        <begin position="89"/>
        <end position="121"/>
    </location>
</feature>
<evidence type="ECO:0000256" key="3">
    <source>
        <dbReference type="PROSITE-ProRule" id="PRU00023"/>
    </source>
</evidence>
<keyword evidence="5" id="KW-0472">Membrane</keyword>
<proteinExistence type="predicted"/>
<feature type="repeat" description="ANK" evidence="3">
    <location>
        <begin position="155"/>
        <end position="188"/>
    </location>
</feature>
<reference evidence="8" key="1">
    <citation type="submission" date="2017-03" db="EMBL/GenBank/DDBJ databases">
        <title>Phytopthora megakarya and P. palmivora, two closely related causual agents of cacao black pod achieved similar genome size and gene model numbers by different mechanisms.</title>
        <authorList>
            <person name="Ali S."/>
            <person name="Shao J."/>
            <person name="Larry D.J."/>
            <person name="Kronmiller B."/>
            <person name="Shen D."/>
            <person name="Strem M.D."/>
            <person name="Melnick R.L."/>
            <person name="Guiltinan M.J."/>
            <person name="Tyler B.M."/>
            <person name="Meinhardt L.W."/>
            <person name="Bailey B.A."/>
        </authorList>
    </citation>
    <scope>NUCLEOTIDE SEQUENCE [LARGE SCALE GENOMIC DNA]</scope>
    <source>
        <strain evidence="8">zdho120</strain>
    </source>
</reference>
<dbReference type="Proteomes" id="UP000198211">
    <property type="component" value="Unassembled WGS sequence"/>
</dbReference>
<evidence type="ECO:0000256" key="1">
    <source>
        <dbReference type="ARBA" id="ARBA00022737"/>
    </source>
</evidence>
<accession>A0A225V0L7</accession>
<sequence>MTDAKADLREKRGSNALHLALQQTFDIDKLVGAFLAHLPSEQEYATFSNLDEGSGHSCLHTSIIKNFRQVSIALIRSGKIQVNATTRDGGWTPLHLAVITEEIDVIQELLATGAMVDAIDADSQTPLIQACLGGQLKIVRLLLDAGANPSHQNRQAHSPLHYLAAFCRDRQLLRDIIANGADVNAKSLKLNTPMHFAAMNGNEVATQVLLEHGASASVINEDKRSVVYLAKKWRHRSVEDLVRPPEDDERSDVHSSLSRQKPRSAAIASRQAQLRSMGQHTRGTSRSRPRTAMITTRSEESESESLYDYEDDELILPPSTPWPIDVEYLKTSNNNSSNTRTNASCTSFSELRDRFMGERSPLKPVVLPQDRQKVLMDEIVASRVKKEDKLSFNPMMRFSRRIIYQYQTHHEIVASRVKKEDKLSFNPMMRFSRRIIVKPVCIPWDMTIPVSNTSKADALSNQRKLKPSIRTNIGLLRDHFAHTQQLHWPKQSGHSPKYGSENEEISFIRRVAAPDRRSKRSKKRFALVGAATVVIGASAGVGYVTLQSGHLSSSTQMSANLVVPDFVESMGDPYYPSFDELDQDGDGIVTYAEYMKDLNKIWDQDKEDIANSDLPDIVKEDLNDQLDDKIKSDSACVKKAMIPTKKRQLTFDRKTIDSLYYMLEVYCFETPIEIPKKYFKMFPETEAPAPPALVIPVIPAATSAPIVVPGTKGEQVITLVGPPDNGEQKVSIATGGEVVTTTVQVAQTPSGGEKLEIPSPGGQTTTITIPENKVPTESGESVKTIEIDTPQGPSTVTINGPVIDNKQEVTITDAKGSTTTTQVDVTKTSDSTTALELPTGPSGQTTTVTIPSPESGEGQQTTYGTMSGQ</sequence>
<dbReference type="GO" id="GO:0005829">
    <property type="term" value="C:cytosol"/>
    <property type="evidence" value="ECO:0007669"/>
    <property type="project" value="TreeGrafter"/>
</dbReference>
<feature type="region of interest" description="Disordered" evidence="4">
    <location>
        <begin position="242"/>
        <end position="307"/>
    </location>
</feature>
<name>A0A225V0L7_9STRA</name>
<dbReference type="GO" id="GO:0051059">
    <property type="term" value="F:NF-kappaB binding"/>
    <property type="evidence" value="ECO:0007669"/>
    <property type="project" value="TreeGrafter"/>
</dbReference>
<keyword evidence="8" id="KW-1185">Reference proteome</keyword>
<dbReference type="PROSITE" id="PS00018">
    <property type="entry name" value="EF_HAND_1"/>
    <property type="match status" value="1"/>
</dbReference>
<feature type="repeat" description="ANK" evidence="3">
    <location>
        <begin position="122"/>
        <end position="154"/>
    </location>
</feature>
<evidence type="ECO:0000313" key="7">
    <source>
        <dbReference type="EMBL" id="OWY98822.1"/>
    </source>
</evidence>
<organism evidence="7 8">
    <name type="scientific">Phytophthora megakarya</name>
    <dbReference type="NCBI Taxonomy" id="4795"/>
    <lineage>
        <taxon>Eukaryota</taxon>
        <taxon>Sar</taxon>
        <taxon>Stramenopiles</taxon>
        <taxon>Oomycota</taxon>
        <taxon>Peronosporomycetes</taxon>
        <taxon>Peronosporales</taxon>
        <taxon>Peronosporaceae</taxon>
        <taxon>Phytophthora</taxon>
    </lineage>
</organism>
<evidence type="ECO:0000313" key="8">
    <source>
        <dbReference type="Proteomes" id="UP000198211"/>
    </source>
</evidence>
<dbReference type="OrthoDB" id="194358at2759"/>
<dbReference type="InterPro" id="IPR018247">
    <property type="entry name" value="EF_Hand_1_Ca_BS"/>
</dbReference>
<dbReference type="GO" id="GO:0071356">
    <property type="term" value="P:cellular response to tumor necrosis factor"/>
    <property type="evidence" value="ECO:0007669"/>
    <property type="project" value="TreeGrafter"/>
</dbReference>
<feature type="transmembrane region" description="Helical" evidence="5">
    <location>
        <begin position="525"/>
        <end position="546"/>
    </location>
</feature>
<dbReference type="InterPro" id="IPR051070">
    <property type="entry name" value="NF-kappa-B_inhibitor"/>
</dbReference>
<feature type="region of interest" description="Disordered" evidence="4">
    <location>
        <begin position="813"/>
        <end position="869"/>
    </location>
</feature>
<evidence type="ECO:0000259" key="6">
    <source>
        <dbReference type="PROSITE" id="PS50222"/>
    </source>
</evidence>
<feature type="repeat" description="ANK" evidence="3">
    <location>
        <begin position="189"/>
        <end position="221"/>
    </location>
</feature>
<keyword evidence="2 3" id="KW-0040">ANK repeat</keyword>
<dbReference type="PROSITE" id="PS50297">
    <property type="entry name" value="ANK_REP_REGION"/>
    <property type="match status" value="3"/>
</dbReference>
<dbReference type="PROSITE" id="PS50222">
    <property type="entry name" value="EF_HAND_2"/>
    <property type="match status" value="1"/>
</dbReference>